<reference evidence="5 6" key="1">
    <citation type="submission" date="2019-08" db="EMBL/GenBank/DDBJ databases">
        <title>In-depth cultivation of the pig gut microbiome towards novel bacterial diversity and tailored functional studies.</title>
        <authorList>
            <person name="Wylensek D."/>
            <person name="Hitch T.C.A."/>
            <person name="Clavel T."/>
        </authorList>
    </citation>
    <scope>NUCLEOTIDE SEQUENCE [LARGE SCALE GENOMIC DNA]</scope>
    <source>
        <strain evidence="5 6">WCA-380-WT-3A</strain>
    </source>
</reference>
<keyword evidence="3" id="KW-0804">Transcription</keyword>
<gene>
    <name evidence="5" type="ORF">FYJ43_09675</name>
</gene>
<dbReference type="Proteomes" id="UP000466104">
    <property type="component" value="Unassembled WGS sequence"/>
</dbReference>
<keyword evidence="6" id="KW-1185">Reference proteome</keyword>
<dbReference type="PANTHER" id="PTHR30146">
    <property type="entry name" value="LACI-RELATED TRANSCRIPTIONAL REPRESSOR"/>
    <property type="match status" value="1"/>
</dbReference>
<evidence type="ECO:0000256" key="3">
    <source>
        <dbReference type="ARBA" id="ARBA00023163"/>
    </source>
</evidence>
<evidence type="ECO:0000256" key="1">
    <source>
        <dbReference type="ARBA" id="ARBA00023015"/>
    </source>
</evidence>
<evidence type="ECO:0000313" key="6">
    <source>
        <dbReference type="Proteomes" id="UP000466104"/>
    </source>
</evidence>
<dbReference type="SUPFAM" id="SSF53822">
    <property type="entry name" value="Periplasmic binding protein-like I"/>
    <property type="match status" value="1"/>
</dbReference>
<organism evidence="5 6">
    <name type="scientific">Cutibacterium porci</name>
    <dbReference type="NCBI Taxonomy" id="2605781"/>
    <lineage>
        <taxon>Bacteria</taxon>
        <taxon>Bacillati</taxon>
        <taxon>Actinomycetota</taxon>
        <taxon>Actinomycetes</taxon>
        <taxon>Propionibacteriales</taxon>
        <taxon>Propionibacteriaceae</taxon>
        <taxon>Cutibacterium</taxon>
    </lineage>
</organism>
<comment type="caution">
    <text evidence="5">The sequence shown here is derived from an EMBL/GenBank/DDBJ whole genome shotgun (WGS) entry which is preliminary data.</text>
</comment>
<dbReference type="EMBL" id="VUMG01000003">
    <property type="protein sequence ID" value="MSS46286.1"/>
    <property type="molecule type" value="Genomic_DNA"/>
</dbReference>
<dbReference type="InterPro" id="IPR046335">
    <property type="entry name" value="LacI/GalR-like_sensor"/>
</dbReference>
<evidence type="ECO:0000256" key="2">
    <source>
        <dbReference type="ARBA" id="ARBA00023125"/>
    </source>
</evidence>
<evidence type="ECO:0000259" key="4">
    <source>
        <dbReference type="SMART" id="SM00354"/>
    </source>
</evidence>
<feature type="domain" description="HTH lacI-type" evidence="4">
    <location>
        <begin position="14"/>
        <end position="80"/>
    </location>
</feature>
<dbReference type="GO" id="GO:0003700">
    <property type="term" value="F:DNA-binding transcription factor activity"/>
    <property type="evidence" value="ECO:0007669"/>
    <property type="project" value="TreeGrafter"/>
</dbReference>
<dbReference type="InterPro" id="IPR028082">
    <property type="entry name" value="Peripla_BP_I"/>
</dbReference>
<dbReference type="RefSeq" id="WP_154564161.1">
    <property type="nucleotide sequence ID" value="NZ_VUMG01000003.1"/>
</dbReference>
<dbReference type="SUPFAM" id="SSF47413">
    <property type="entry name" value="lambda repressor-like DNA-binding domains"/>
    <property type="match status" value="1"/>
</dbReference>
<dbReference type="Gene3D" id="1.10.260.40">
    <property type="entry name" value="lambda repressor-like DNA-binding domains"/>
    <property type="match status" value="1"/>
</dbReference>
<dbReference type="InterPro" id="IPR010982">
    <property type="entry name" value="Lambda_DNA-bd_dom_sf"/>
</dbReference>
<dbReference type="AlphaFoldDB" id="A0A7K0J8K1"/>
<dbReference type="CDD" id="cd01392">
    <property type="entry name" value="HTH_LacI"/>
    <property type="match status" value="1"/>
</dbReference>
<dbReference type="GO" id="GO:0000976">
    <property type="term" value="F:transcription cis-regulatory region binding"/>
    <property type="evidence" value="ECO:0007669"/>
    <property type="project" value="TreeGrafter"/>
</dbReference>
<protein>
    <submittedName>
        <fullName evidence="5">LacI family DNA-binding transcriptional regulator</fullName>
    </submittedName>
</protein>
<keyword evidence="1" id="KW-0805">Transcription regulation</keyword>
<name>A0A7K0J8K1_9ACTN</name>
<dbReference type="SMART" id="SM00354">
    <property type="entry name" value="HTH_LACI"/>
    <property type="match status" value="1"/>
</dbReference>
<dbReference type="Gene3D" id="3.40.50.2300">
    <property type="match status" value="2"/>
</dbReference>
<dbReference type="Pfam" id="PF13377">
    <property type="entry name" value="Peripla_BP_3"/>
    <property type="match status" value="1"/>
</dbReference>
<accession>A0A7K0J8K1</accession>
<dbReference type="PANTHER" id="PTHR30146:SF155">
    <property type="entry name" value="ALANINE RACEMASE"/>
    <property type="match status" value="1"/>
</dbReference>
<keyword evidence="2 5" id="KW-0238">DNA-binding</keyword>
<sequence>MERDPAMVRRPWWPPRLADVAERSGVSLATASRALARQSGAEGTLPRATEEILTAATELGYRRADPDVARLHVLVSDIGRTGYWATLSGVLSAALDLGVETSLHVLAGSPMQCRSTVRCALDARADGVVVLEFDSPSVALLPGLPVDLPVAIAGGRPEKGEPWSRAWTDDHAGAVIATEYLAGLGHRRIAYVGVPPAGHPDPRCAGWREVLSARGLPSLEPLATGWSVETGMHVARAVRAHRVTAVLCGNDDLAIGLLTGLDRLGLRVPEDVSVVGMDDHPHSVATRPALTTVRLDFAAVGEAAARLALGTDPSGIVEIPTALIVRASACPPVDDPADP</sequence>
<evidence type="ECO:0000313" key="5">
    <source>
        <dbReference type="EMBL" id="MSS46286.1"/>
    </source>
</evidence>
<dbReference type="InterPro" id="IPR000843">
    <property type="entry name" value="HTH_LacI"/>
</dbReference>
<proteinExistence type="predicted"/>